<dbReference type="Proteomes" id="UP000019763">
    <property type="component" value="Unassembled WGS sequence"/>
</dbReference>
<dbReference type="Gene3D" id="3.10.10.10">
    <property type="entry name" value="HIV Type 1 Reverse Transcriptase, subunit A, domain 1"/>
    <property type="match status" value="1"/>
</dbReference>
<dbReference type="GeneID" id="22916191"/>
<name>A0A023AWN1_GRENI</name>
<evidence type="ECO:0000313" key="2">
    <source>
        <dbReference type="Proteomes" id="UP000019763"/>
    </source>
</evidence>
<sequence>MDGEHRERLWELLEEFKDKWEDPKVAQVKYEARFEVAGRPQKARVHHHEPEMLEELKKHVAKQLELGVIRPSKSEWAAAPHFIKKKTGDVGASSTAAGSTRPW</sequence>
<accession>A0A023AWN1</accession>
<dbReference type="AlphaFoldDB" id="A0A023AWN1"/>
<dbReference type="EMBL" id="AFNH02001417">
    <property type="protein sequence ID" value="EZG43124.1"/>
    <property type="molecule type" value="Genomic_DNA"/>
</dbReference>
<dbReference type="VEuPathDB" id="CryptoDB:GNI_186630"/>
<comment type="caution">
    <text evidence="1">The sequence shown here is derived from an EMBL/GenBank/DDBJ whole genome shotgun (WGS) entry which is preliminary data.</text>
</comment>
<evidence type="ECO:0000313" key="1">
    <source>
        <dbReference type="EMBL" id="EZG43124.1"/>
    </source>
</evidence>
<keyword evidence="2" id="KW-1185">Reference proteome</keyword>
<dbReference type="InterPro" id="IPR043502">
    <property type="entry name" value="DNA/RNA_pol_sf"/>
</dbReference>
<evidence type="ECO:0008006" key="3">
    <source>
        <dbReference type="Google" id="ProtNLM"/>
    </source>
</evidence>
<dbReference type="RefSeq" id="XP_011133619.1">
    <property type="nucleotide sequence ID" value="XM_011135317.1"/>
</dbReference>
<gene>
    <name evidence="1" type="ORF">GNI_186630</name>
</gene>
<organism evidence="1 2">
    <name type="scientific">Gregarina niphandrodes</name>
    <name type="common">Septate eugregarine</name>
    <dbReference type="NCBI Taxonomy" id="110365"/>
    <lineage>
        <taxon>Eukaryota</taxon>
        <taxon>Sar</taxon>
        <taxon>Alveolata</taxon>
        <taxon>Apicomplexa</taxon>
        <taxon>Conoidasida</taxon>
        <taxon>Gregarinasina</taxon>
        <taxon>Eugregarinorida</taxon>
        <taxon>Gregarinidae</taxon>
        <taxon>Gregarina</taxon>
    </lineage>
</organism>
<proteinExistence type="predicted"/>
<reference evidence="1" key="1">
    <citation type="submission" date="2013-12" db="EMBL/GenBank/DDBJ databases">
        <authorList>
            <person name="Omoto C.K."/>
            <person name="Sibley D."/>
            <person name="Venepally P."/>
            <person name="Hadjithomas M."/>
            <person name="Karamycheva S."/>
            <person name="Brunk B."/>
            <person name="Roos D."/>
            <person name="Caler E."/>
            <person name="Lorenzi H."/>
        </authorList>
    </citation>
    <scope>NUCLEOTIDE SEQUENCE</scope>
</reference>
<dbReference type="OrthoDB" id="6429476at2759"/>
<dbReference type="SUPFAM" id="SSF56672">
    <property type="entry name" value="DNA/RNA polymerases"/>
    <property type="match status" value="1"/>
</dbReference>
<protein>
    <recommendedName>
        <fullName evidence="3">RNA-directed DNA polymerase (Reverse transcriptase)</fullName>
    </recommendedName>
</protein>